<dbReference type="Pfam" id="PF00005">
    <property type="entry name" value="ABC_tran"/>
    <property type="match status" value="1"/>
</dbReference>
<evidence type="ECO:0000313" key="5">
    <source>
        <dbReference type="EMBL" id="GIG52714.1"/>
    </source>
</evidence>
<organism evidence="5 6">
    <name type="scientific">Dactylosporangium siamense</name>
    <dbReference type="NCBI Taxonomy" id="685454"/>
    <lineage>
        <taxon>Bacteria</taxon>
        <taxon>Bacillati</taxon>
        <taxon>Actinomycetota</taxon>
        <taxon>Actinomycetes</taxon>
        <taxon>Micromonosporales</taxon>
        <taxon>Micromonosporaceae</taxon>
        <taxon>Dactylosporangium</taxon>
    </lineage>
</organism>
<dbReference type="InterPro" id="IPR003593">
    <property type="entry name" value="AAA+_ATPase"/>
</dbReference>
<dbReference type="GO" id="GO:0016887">
    <property type="term" value="F:ATP hydrolysis activity"/>
    <property type="evidence" value="ECO:0007669"/>
    <property type="project" value="InterPro"/>
</dbReference>
<sequence length="243" mass="25630">MSDLLAVDGLGRRYGDLAALDGVDLRVAPGDRLGLIGPNGAGKSTLLNLIAGSLRPTAGRIRFDGRDVTRLAPARRARLGIGRTHQHPAVWASLPALDNVLVAARLPWGRFRAGRRAKPREHARELLAGVGLTGVEQTLAGALSHGQRRQLELAMALAGEPRLLLLDEPAAGLAPPEVEVLASLLASLPLTVAILLVEHHLDLVYGFADRITVLHSGRHVHTGTVPETRSSPEVAAAYAGVAP</sequence>
<accession>A0A919PYJ4</accession>
<evidence type="ECO:0000256" key="1">
    <source>
        <dbReference type="ARBA" id="ARBA00022448"/>
    </source>
</evidence>
<dbReference type="InterPro" id="IPR051120">
    <property type="entry name" value="ABC_AA/LPS_Transport"/>
</dbReference>
<dbReference type="Gene3D" id="3.40.50.300">
    <property type="entry name" value="P-loop containing nucleotide triphosphate hydrolases"/>
    <property type="match status" value="1"/>
</dbReference>
<dbReference type="CDD" id="cd03219">
    <property type="entry name" value="ABC_Mj1267_LivG_branched"/>
    <property type="match status" value="1"/>
</dbReference>
<dbReference type="PANTHER" id="PTHR45772">
    <property type="entry name" value="CONSERVED COMPONENT OF ABC TRANSPORTER FOR NATURAL AMINO ACIDS-RELATED"/>
    <property type="match status" value="1"/>
</dbReference>
<dbReference type="GO" id="GO:0005886">
    <property type="term" value="C:plasma membrane"/>
    <property type="evidence" value="ECO:0007669"/>
    <property type="project" value="TreeGrafter"/>
</dbReference>
<keyword evidence="3 5" id="KW-0067">ATP-binding</keyword>
<evidence type="ECO:0000256" key="2">
    <source>
        <dbReference type="ARBA" id="ARBA00022741"/>
    </source>
</evidence>
<dbReference type="Proteomes" id="UP000660611">
    <property type="component" value="Unassembled WGS sequence"/>
</dbReference>
<gene>
    <name evidence="5" type="ORF">Dsi01nite_107550</name>
</gene>
<keyword evidence="2" id="KW-0547">Nucleotide-binding</keyword>
<keyword evidence="1" id="KW-0813">Transport</keyword>
<dbReference type="GO" id="GO:0005524">
    <property type="term" value="F:ATP binding"/>
    <property type="evidence" value="ECO:0007669"/>
    <property type="project" value="UniProtKB-KW"/>
</dbReference>
<dbReference type="InterPro" id="IPR003439">
    <property type="entry name" value="ABC_transporter-like_ATP-bd"/>
</dbReference>
<feature type="domain" description="ABC transporter" evidence="4">
    <location>
        <begin position="5"/>
        <end position="241"/>
    </location>
</feature>
<name>A0A919PYJ4_9ACTN</name>
<dbReference type="EMBL" id="BONQ01000187">
    <property type="protein sequence ID" value="GIG52714.1"/>
    <property type="molecule type" value="Genomic_DNA"/>
</dbReference>
<proteinExistence type="predicted"/>
<evidence type="ECO:0000259" key="4">
    <source>
        <dbReference type="PROSITE" id="PS50893"/>
    </source>
</evidence>
<reference evidence="5" key="1">
    <citation type="submission" date="2021-01" db="EMBL/GenBank/DDBJ databases">
        <title>Whole genome shotgun sequence of Dactylosporangium siamense NBRC 106093.</title>
        <authorList>
            <person name="Komaki H."/>
            <person name="Tamura T."/>
        </authorList>
    </citation>
    <scope>NUCLEOTIDE SEQUENCE</scope>
    <source>
        <strain evidence="5">NBRC 106093</strain>
    </source>
</reference>
<dbReference type="RefSeq" id="WP_203854308.1">
    <property type="nucleotide sequence ID" value="NZ_BAAAVW010000001.1"/>
</dbReference>
<dbReference type="SUPFAM" id="SSF52540">
    <property type="entry name" value="P-loop containing nucleoside triphosphate hydrolases"/>
    <property type="match status" value="1"/>
</dbReference>
<evidence type="ECO:0000256" key="3">
    <source>
        <dbReference type="ARBA" id="ARBA00022840"/>
    </source>
</evidence>
<protein>
    <submittedName>
        <fullName evidence="5">ABC transporter ATP-binding protein</fullName>
    </submittedName>
</protein>
<dbReference type="InterPro" id="IPR027417">
    <property type="entry name" value="P-loop_NTPase"/>
</dbReference>
<dbReference type="PANTHER" id="PTHR45772:SF9">
    <property type="entry name" value="CONSERVED COMPONENT OF ABC TRANSPORTER FOR NATURAL AMINO ACIDS"/>
    <property type="match status" value="1"/>
</dbReference>
<dbReference type="AlphaFoldDB" id="A0A919PYJ4"/>
<comment type="caution">
    <text evidence="5">The sequence shown here is derived from an EMBL/GenBank/DDBJ whole genome shotgun (WGS) entry which is preliminary data.</text>
</comment>
<dbReference type="SMART" id="SM00382">
    <property type="entry name" value="AAA"/>
    <property type="match status" value="1"/>
</dbReference>
<dbReference type="PROSITE" id="PS50893">
    <property type="entry name" value="ABC_TRANSPORTER_2"/>
    <property type="match status" value="1"/>
</dbReference>
<keyword evidence="6" id="KW-1185">Reference proteome</keyword>
<evidence type="ECO:0000313" key="6">
    <source>
        <dbReference type="Proteomes" id="UP000660611"/>
    </source>
</evidence>